<feature type="non-terminal residue" evidence="2">
    <location>
        <position position="1"/>
    </location>
</feature>
<name>A0A3P7LWP7_DIBLA</name>
<evidence type="ECO:0000313" key="3">
    <source>
        <dbReference type="Proteomes" id="UP000281553"/>
    </source>
</evidence>
<protein>
    <submittedName>
        <fullName evidence="2">Uncharacterized protein</fullName>
    </submittedName>
</protein>
<reference evidence="2 3" key="1">
    <citation type="submission" date="2018-11" db="EMBL/GenBank/DDBJ databases">
        <authorList>
            <consortium name="Pathogen Informatics"/>
        </authorList>
    </citation>
    <scope>NUCLEOTIDE SEQUENCE [LARGE SCALE GENOMIC DNA]</scope>
</reference>
<dbReference type="EMBL" id="UYRU01062573">
    <property type="protein sequence ID" value="VDN15453.1"/>
    <property type="molecule type" value="Genomic_DNA"/>
</dbReference>
<feature type="compositionally biased region" description="Low complexity" evidence="1">
    <location>
        <begin position="1"/>
        <end position="17"/>
    </location>
</feature>
<dbReference type="OrthoDB" id="6288419at2759"/>
<feature type="region of interest" description="Disordered" evidence="1">
    <location>
        <begin position="1"/>
        <end position="81"/>
    </location>
</feature>
<evidence type="ECO:0000313" key="2">
    <source>
        <dbReference type="EMBL" id="VDN15453.1"/>
    </source>
</evidence>
<sequence>EIIPSSTSPVVISGSSLSEEDEEEEEEEADGDDADEEEDEDEEKQQQKHIGRTGKGLGDERETEGVGAFTTSEKGSHLATTTTTAAVSAVRWLPRFKLPPTSFSVASVVFFDTAAHSQMPSQQQQQQQDSANDSGPANSYMTLSIFILLTDKQKCYPRTRLSSLPEGLPSKHTAPVHWPAIRPSFSFHSDMNLIPVLHRSGSQECAKSIINDLDAKFSTLMMPRIRHTSLMIRSKQETAEIEHQLQRYSLNLKDVSGKQPTLADPGLRWKISYLGVWPSHQINLNRAFTRISNSWRKAIPEIVNLAILNCHKNFLWYRLFDPKYFPLQCCFETRDLEQGEDIVASQSSVKPLQTNVHRGLTLEEFKVS</sequence>
<evidence type="ECO:0000256" key="1">
    <source>
        <dbReference type="SAM" id="MobiDB-lite"/>
    </source>
</evidence>
<organism evidence="2 3">
    <name type="scientific">Dibothriocephalus latus</name>
    <name type="common">Fish tapeworm</name>
    <name type="synonym">Diphyllobothrium latum</name>
    <dbReference type="NCBI Taxonomy" id="60516"/>
    <lineage>
        <taxon>Eukaryota</taxon>
        <taxon>Metazoa</taxon>
        <taxon>Spiralia</taxon>
        <taxon>Lophotrochozoa</taxon>
        <taxon>Platyhelminthes</taxon>
        <taxon>Cestoda</taxon>
        <taxon>Eucestoda</taxon>
        <taxon>Diphyllobothriidea</taxon>
        <taxon>Diphyllobothriidae</taxon>
        <taxon>Dibothriocephalus</taxon>
    </lineage>
</organism>
<gene>
    <name evidence="2" type="ORF">DILT_LOCUS11284</name>
</gene>
<accession>A0A3P7LWP7</accession>
<dbReference type="AlphaFoldDB" id="A0A3P7LWP7"/>
<feature type="compositionally biased region" description="Acidic residues" evidence="1">
    <location>
        <begin position="18"/>
        <end position="43"/>
    </location>
</feature>
<dbReference type="Proteomes" id="UP000281553">
    <property type="component" value="Unassembled WGS sequence"/>
</dbReference>
<keyword evidence="3" id="KW-1185">Reference proteome</keyword>
<proteinExistence type="predicted"/>